<dbReference type="EMBL" id="JAMZFV010000010">
    <property type="protein sequence ID" value="MCP1110213.1"/>
    <property type="molecule type" value="Genomic_DNA"/>
</dbReference>
<feature type="domain" description="Helix-hairpin-helix DNA-binding motif class 1" evidence="1">
    <location>
        <begin position="132"/>
        <end position="151"/>
    </location>
</feature>
<dbReference type="PANTHER" id="PTHR21180:SF32">
    <property type="entry name" value="ENDONUCLEASE_EXONUCLEASE_PHOSPHATASE FAMILY DOMAIN-CONTAINING PROTEIN 1"/>
    <property type="match status" value="1"/>
</dbReference>
<dbReference type="Gene3D" id="1.10.150.280">
    <property type="entry name" value="AF1531-like domain"/>
    <property type="match status" value="1"/>
</dbReference>
<dbReference type="InterPro" id="IPR004509">
    <property type="entry name" value="Competence_ComEA_HhH"/>
</dbReference>
<dbReference type="Proteomes" id="UP001523565">
    <property type="component" value="Unassembled WGS sequence"/>
</dbReference>
<keyword evidence="3" id="KW-1185">Reference proteome</keyword>
<dbReference type="InterPro" id="IPR003583">
    <property type="entry name" value="Hlx-hairpin-Hlx_DNA-bd_motif"/>
</dbReference>
<dbReference type="InterPro" id="IPR019554">
    <property type="entry name" value="Soluble_ligand-bd"/>
</dbReference>
<dbReference type="Pfam" id="PF12836">
    <property type="entry name" value="HHH_3"/>
    <property type="match status" value="1"/>
</dbReference>
<dbReference type="SUPFAM" id="SSF47781">
    <property type="entry name" value="RuvA domain 2-like"/>
    <property type="match status" value="1"/>
</dbReference>
<organism evidence="2 3">
    <name type="scientific">Ohessyouella blattaphilus</name>
    <dbReference type="NCBI Taxonomy" id="2949333"/>
    <lineage>
        <taxon>Bacteria</taxon>
        <taxon>Bacillati</taxon>
        <taxon>Bacillota</taxon>
        <taxon>Clostridia</taxon>
        <taxon>Lachnospirales</taxon>
        <taxon>Lachnospiraceae</taxon>
        <taxon>Ohessyouella</taxon>
    </lineage>
</organism>
<dbReference type="Pfam" id="PF10531">
    <property type="entry name" value="SLBB"/>
    <property type="match status" value="1"/>
</dbReference>
<dbReference type="InterPro" id="IPR010994">
    <property type="entry name" value="RuvA_2-like"/>
</dbReference>
<feature type="domain" description="Helix-hairpin-helix DNA-binding motif class 1" evidence="1">
    <location>
        <begin position="162"/>
        <end position="181"/>
    </location>
</feature>
<evidence type="ECO:0000313" key="2">
    <source>
        <dbReference type="EMBL" id="MCP1110213.1"/>
    </source>
</evidence>
<gene>
    <name evidence="2" type="ORF">NK118_08115</name>
</gene>
<dbReference type="SMART" id="SM00278">
    <property type="entry name" value="HhH1"/>
    <property type="match status" value="2"/>
</dbReference>
<dbReference type="PROSITE" id="PS51257">
    <property type="entry name" value="PROKAR_LIPOPROTEIN"/>
    <property type="match status" value="1"/>
</dbReference>
<evidence type="ECO:0000313" key="3">
    <source>
        <dbReference type="Proteomes" id="UP001523565"/>
    </source>
</evidence>
<accession>A0ABT1EHN7</accession>
<dbReference type="InterPro" id="IPR051675">
    <property type="entry name" value="Endo/Exo/Phosphatase_dom_1"/>
</dbReference>
<evidence type="ECO:0000259" key="1">
    <source>
        <dbReference type="SMART" id="SM00278"/>
    </source>
</evidence>
<dbReference type="PANTHER" id="PTHR21180">
    <property type="entry name" value="ENDONUCLEASE/EXONUCLEASE/PHOSPHATASE FAMILY DOMAIN-CONTAINING PROTEIN 1"/>
    <property type="match status" value="1"/>
</dbReference>
<proteinExistence type="predicted"/>
<comment type="caution">
    <text evidence="2">The sequence shown here is derived from an EMBL/GenBank/DDBJ whole genome shotgun (WGS) entry which is preliminary data.</text>
</comment>
<dbReference type="RefSeq" id="WP_262069094.1">
    <property type="nucleotide sequence ID" value="NZ_JAMXOC010000010.1"/>
</dbReference>
<dbReference type="NCBIfam" id="TIGR00426">
    <property type="entry name" value="competence protein ComEA helix-hairpin-helix repeat region"/>
    <property type="match status" value="1"/>
</dbReference>
<reference evidence="2 3" key="1">
    <citation type="journal article" date="2022" name="Genome Biol. Evol.">
        <title>Host diet, physiology and behaviors set the stage for Lachnospiraceae cladogenesis.</title>
        <authorList>
            <person name="Vera-Ponce De Leon A."/>
            <person name="Schneider M."/>
            <person name="Jahnes B.C."/>
            <person name="Sadowski V."/>
            <person name="Camuy-Velez L.A."/>
            <person name="Duan J."/>
            <person name="Sabree Z.L."/>
        </authorList>
    </citation>
    <scope>NUCLEOTIDE SEQUENCE [LARGE SCALE GENOMIC DNA]</scope>
    <source>
        <strain evidence="2 3">PAL227</strain>
    </source>
</reference>
<name>A0ABT1EHN7_9FIRM</name>
<sequence length="184" mass="19684">MKKKRITIGLLIAGLALLLLACKKETKEEVIELSEVEAAEALPEEEPVPIFVHVCGQVINPGVYELEEGARVFEAIAAAGGVTGEGEASLLNLAEVLSDGMRLYVPKADEVVAESEGAPGETLINLNTASKEELMSLSGIGEAKAEAIILYREETGKFTTIEELQEVSGIGESTFNRLKDKIKV</sequence>
<protein>
    <submittedName>
        <fullName evidence="2">Helix-hairpin-helix domain-containing protein</fullName>
    </submittedName>
</protein>